<keyword evidence="2" id="KW-0507">mRNA processing</keyword>
<dbReference type="EMBL" id="JALJOU010000066">
    <property type="protein sequence ID" value="KAK9826351.1"/>
    <property type="molecule type" value="Genomic_DNA"/>
</dbReference>
<feature type="compositionally biased region" description="Basic and acidic residues" evidence="9">
    <location>
        <begin position="236"/>
        <end position="253"/>
    </location>
</feature>
<feature type="compositionally biased region" description="Gly residues" evidence="9">
    <location>
        <begin position="259"/>
        <end position="273"/>
    </location>
</feature>
<keyword evidence="6" id="KW-0508">mRNA splicing</keyword>
<keyword evidence="3 8" id="KW-0479">Metal-binding</keyword>
<dbReference type="InterPro" id="IPR043701">
    <property type="entry name" value="Yju2"/>
</dbReference>
<evidence type="ECO:0000313" key="11">
    <source>
        <dbReference type="Proteomes" id="UP001445335"/>
    </source>
</evidence>
<dbReference type="GO" id="GO:0071006">
    <property type="term" value="C:U2-type catalytic step 1 spliceosome"/>
    <property type="evidence" value="ECO:0007669"/>
    <property type="project" value="UniProtKB-UniRule"/>
</dbReference>
<evidence type="ECO:0000256" key="7">
    <source>
        <dbReference type="ARBA" id="ARBA00023242"/>
    </source>
</evidence>
<evidence type="ECO:0000256" key="6">
    <source>
        <dbReference type="ARBA" id="ARBA00023187"/>
    </source>
</evidence>
<sequence length="281" mass="30737">MGERKVLIKYFPPDFDPSKLPRGKRPDNNMMKVRMMLPMSVRCSTCGTYMYKGTKFNTRKEDVEGEDYLGIQVFRFYFRCSACAAELTMKTDPANSDYTMERGGTRNYEPWRDKERTVAEAIAAREEEEKGNAMKALENRTLDSKREMDIMNALDEMQSLNKRHERVDTAAALAALQRSADSEQVELDAEDEAAIRAMLAQRASAAPVRPRLLAVPVKRKAEPGSGGGAGEAGSGEAKRPALNDRGEGGEVKQAEMSSEGGGALLGGLLGGYGSSNSEGST</sequence>
<feature type="binding site" evidence="8">
    <location>
        <position position="43"/>
    </location>
    <ligand>
        <name>Zn(2+)</name>
        <dbReference type="ChEBI" id="CHEBI:29105"/>
    </ligand>
</feature>
<comment type="similarity">
    <text evidence="8">Belongs to the CWC16 family. YJU2 subfamily.</text>
</comment>
<keyword evidence="4 8" id="KW-0747">Spliceosome</keyword>
<reference evidence="10 11" key="1">
    <citation type="journal article" date="2024" name="Nat. Commun.">
        <title>Phylogenomics reveals the evolutionary origins of lichenization in chlorophyte algae.</title>
        <authorList>
            <person name="Puginier C."/>
            <person name="Libourel C."/>
            <person name="Otte J."/>
            <person name="Skaloud P."/>
            <person name="Haon M."/>
            <person name="Grisel S."/>
            <person name="Petersen M."/>
            <person name="Berrin J.G."/>
            <person name="Delaux P.M."/>
            <person name="Dal Grande F."/>
            <person name="Keller J."/>
        </authorList>
    </citation>
    <scope>NUCLEOTIDE SEQUENCE [LARGE SCALE GENOMIC DNA]</scope>
    <source>
        <strain evidence="10 11">SAG 245.80</strain>
    </source>
</reference>
<dbReference type="PANTHER" id="PTHR12111:SF1">
    <property type="entry name" value="SPLICING FACTOR YJU2"/>
    <property type="match status" value="1"/>
</dbReference>
<feature type="binding site" evidence="8">
    <location>
        <position position="80"/>
    </location>
    <ligand>
        <name>Zn(2+)</name>
        <dbReference type="ChEBI" id="CHEBI:29105"/>
    </ligand>
</feature>
<keyword evidence="7 8" id="KW-0539">Nucleus</keyword>
<keyword evidence="11" id="KW-1185">Reference proteome</keyword>
<comment type="subcellular location">
    <subcellularLocation>
        <location evidence="1 8">Nucleus</location>
    </subcellularLocation>
</comment>
<keyword evidence="5 8" id="KW-0862">Zinc</keyword>
<evidence type="ECO:0000256" key="3">
    <source>
        <dbReference type="ARBA" id="ARBA00022723"/>
    </source>
</evidence>
<accession>A0AAW1QY31</accession>
<name>A0AAW1QY31_9CHLO</name>
<feature type="binding site" evidence="8">
    <location>
        <position position="83"/>
    </location>
    <ligand>
        <name>Zn(2+)</name>
        <dbReference type="ChEBI" id="CHEBI:29105"/>
    </ligand>
</feature>
<evidence type="ECO:0000313" key="10">
    <source>
        <dbReference type="EMBL" id="KAK9826351.1"/>
    </source>
</evidence>
<comment type="function">
    <text evidence="8">Part of the spliceosome which catalyzes two sequential transesterification reactions, first the excision of the non-coding intron from pre-mRNA and then the ligation of the coding exons to form the mature mRNA. Plays a role in stabilizing the structure of the spliceosome catalytic core and docking of the branch helix into the active site, producing 5'-exon and lariat intron-3'-intermediates.</text>
</comment>
<evidence type="ECO:0000256" key="8">
    <source>
        <dbReference type="HAMAP-Rule" id="MF_03226"/>
    </source>
</evidence>
<dbReference type="Proteomes" id="UP001445335">
    <property type="component" value="Unassembled WGS sequence"/>
</dbReference>
<comment type="caution">
    <text evidence="10">The sequence shown here is derived from an EMBL/GenBank/DDBJ whole genome shotgun (WGS) entry which is preliminary data.</text>
</comment>
<dbReference type="AlphaFoldDB" id="A0AAW1QY31"/>
<dbReference type="PANTHER" id="PTHR12111">
    <property type="entry name" value="SPLICING FACTOR YJU2"/>
    <property type="match status" value="1"/>
</dbReference>
<feature type="binding site" evidence="8">
    <location>
        <position position="46"/>
    </location>
    <ligand>
        <name>Zn(2+)</name>
        <dbReference type="ChEBI" id="CHEBI:29105"/>
    </ligand>
</feature>
<dbReference type="HAMAP" id="MF_03226">
    <property type="entry name" value="YJU2"/>
    <property type="match status" value="1"/>
</dbReference>
<dbReference type="GO" id="GO:0000349">
    <property type="term" value="P:generation of catalytic spliceosome for first transesterification step"/>
    <property type="evidence" value="ECO:0007669"/>
    <property type="project" value="UniProtKB-UniRule"/>
</dbReference>
<dbReference type="GO" id="GO:0046872">
    <property type="term" value="F:metal ion binding"/>
    <property type="evidence" value="ECO:0007669"/>
    <property type="project" value="UniProtKB-KW"/>
</dbReference>
<evidence type="ECO:0000256" key="2">
    <source>
        <dbReference type="ARBA" id="ARBA00022664"/>
    </source>
</evidence>
<feature type="region of interest" description="Disordered" evidence="9">
    <location>
        <begin position="216"/>
        <end position="281"/>
    </location>
</feature>
<evidence type="ECO:0000256" key="9">
    <source>
        <dbReference type="SAM" id="MobiDB-lite"/>
    </source>
</evidence>
<dbReference type="Pfam" id="PF04502">
    <property type="entry name" value="Saf4_Yju2"/>
    <property type="match status" value="1"/>
</dbReference>
<dbReference type="InterPro" id="IPR007590">
    <property type="entry name" value="Saf4/Yju2"/>
</dbReference>
<organism evidence="10 11">
    <name type="scientific">Elliptochloris bilobata</name>
    <dbReference type="NCBI Taxonomy" id="381761"/>
    <lineage>
        <taxon>Eukaryota</taxon>
        <taxon>Viridiplantae</taxon>
        <taxon>Chlorophyta</taxon>
        <taxon>core chlorophytes</taxon>
        <taxon>Trebouxiophyceae</taxon>
        <taxon>Trebouxiophyceae incertae sedis</taxon>
        <taxon>Elliptochloris clade</taxon>
        <taxon>Elliptochloris</taxon>
    </lineage>
</organism>
<feature type="compositionally biased region" description="Gly residues" evidence="9">
    <location>
        <begin position="224"/>
        <end position="233"/>
    </location>
</feature>
<proteinExistence type="inferred from homology"/>
<protein>
    <recommendedName>
        <fullName evidence="8">Splicing factor YJU2</fullName>
    </recommendedName>
</protein>
<evidence type="ECO:0000256" key="4">
    <source>
        <dbReference type="ARBA" id="ARBA00022728"/>
    </source>
</evidence>
<gene>
    <name evidence="10" type="ORF">WJX81_001008</name>
</gene>
<evidence type="ECO:0000256" key="1">
    <source>
        <dbReference type="ARBA" id="ARBA00004123"/>
    </source>
</evidence>
<comment type="subunit">
    <text evidence="8">Component of the spliceosome. Present in the activated B complex, the catalytically activated B* complex which catalyzes the branching, the catalytic step 1 C complex catalyzing the exon ligation, and the postcatalytic P complex containing the ligated exons (mRNA) and the excised lariat intron.</text>
</comment>
<evidence type="ECO:0000256" key="5">
    <source>
        <dbReference type="ARBA" id="ARBA00022833"/>
    </source>
</evidence>